<evidence type="ECO:0008006" key="5">
    <source>
        <dbReference type="Google" id="ProtNLM"/>
    </source>
</evidence>
<protein>
    <recommendedName>
        <fullName evidence="5">Late embryogeneis abundant protein</fullName>
    </recommendedName>
</protein>
<feature type="compositionally biased region" description="Low complexity" evidence="1">
    <location>
        <begin position="90"/>
        <end position="107"/>
    </location>
</feature>
<name>A0AA36UKX6_9NEIS</name>
<sequence length="107" mass="10998">MILSDKFPERILHMKTLSKLTSLVLVSAGLIAAPVAMAQPASGKAAKAEHVHKKANKAKKQANDLKTDKAAETAAPEAEAASPLTGQGKTTTETAPSAAQEQAPAAK</sequence>
<feature type="region of interest" description="Disordered" evidence="1">
    <location>
        <begin position="41"/>
        <end position="107"/>
    </location>
</feature>
<evidence type="ECO:0000256" key="2">
    <source>
        <dbReference type="SAM" id="SignalP"/>
    </source>
</evidence>
<evidence type="ECO:0000313" key="3">
    <source>
        <dbReference type="EMBL" id="EGQ78000.1"/>
    </source>
</evidence>
<evidence type="ECO:0000313" key="4">
    <source>
        <dbReference type="Proteomes" id="UP000004982"/>
    </source>
</evidence>
<dbReference type="Proteomes" id="UP000004982">
    <property type="component" value="Unassembled WGS sequence"/>
</dbReference>
<dbReference type="EMBL" id="AFQE01000025">
    <property type="protein sequence ID" value="EGQ78000.1"/>
    <property type="molecule type" value="Genomic_DNA"/>
</dbReference>
<accession>A0AA36UKX6</accession>
<reference evidence="3 4" key="1">
    <citation type="submission" date="2011-05" db="EMBL/GenBank/DDBJ databases">
        <authorList>
            <person name="Muzny D."/>
            <person name="Qin X."/>
            <person name="Deng J."/>
            <person name="Jiang H."/>
            <person name="Liu Y."/>
            <person name="Qu J."/>
            <person name="Song X.-Z."/>
            <person name="Zhang L."/>
            <person name="Thornton R."/>
            <person name="Coyle M."/>
            <person name="Francisco L."/>
            <person name="Jackson L."/>
            <person name="Javaid M."/>
            <person name="Korchina V."/>
            <person name="Kovar C."/>
            <person name="Mata R."/>
            <person name="Mathew T."/>
            <person name="Ngo R."/>
            <person name="Nguyen L."/>
            <person name="Nguyen N."/>
            <person name="Okwuonu G."/>
            <person name="Ongeri F."/>
            <person name="Pham C."/>
            <person name="Simmons D."/>
            <person name="Wilczek-Boney K."/>
            <person name="Hale W."/>
            <person name="Jakkamsetti A."/>
            <person name="Pham P."/>
            <person name="Ruth R."/>
            <person name="San Lucas F."/>
            <person name="Warren J."/>
            <person name="Zhang J."/>
            <person name="Zhao Z."/>
            <person name="Zhou C."/>
            <person name="Zhu D."/>
            <person name="Lee S."/>
            <person name="Bess C."/>
            <person name="Blankenburg K."/>
            <person name="Forbes L."/>
            <person name="Fu Q."/>
            <person name="Gubbala S."/>
            <person name="Hirani K."/>
            <person name="Jayaseelan J.C."/>
            <person name="Lara F."/>
            <person name="Munidasa M."/>
            <person name="Palculict T."/>
            <person name="Patil S."/>
            <person name="Pu L.-L."/>
            <person name="Saada N."/>
            <person name="Tang L."/>
            <person name="Weissenberger G."/>
            <person name="Zhu Y."/>
            <person name="Hemphill L."/>
            <person name="Shang Y."/>
            <person name="Youmans B."/>
            <person name="Ayvaz T."/>
            <person name="Ross M."/>
            <person name="Santibanez J."/>
            <person name="Aqrawi P."/>
            <person name="Gross S."/>
            <person name="Joshi V."/>
            <person name="Fowler G."/>
            <person name="Nazareth L."/>
            <person name="Reid J."/>
            <person name="Worley K."/>
            <person name="Petrosino J."/>
            <person name="Highlander S."/>
            <person name="Gibbs R."/>
        </authorList>
    </citation>
    <scope>NUCLEOTIDE SEQUENCE [LARGE SCALE GENOMIC DNA]</scope>
    <source>
        <strain evidence="3 4">ATCC 33926</strain>
    </source>
</reference>
<feature type="compositionally biased region" description="Low complexity" evidence="1">
    <location>
        <begin position="72"/>
        <end position="81"/>
    </location>
</feature>
<gene>
    <name evidence="3" type="ORF">HMPREF9418_0489</name>
</gene>
<keyword evidence="2" id="KW-0732">Signal</keyword>
<feature type="compositionally biased region" description="Basic residues" evidence="1">
    <location>
        <begin position="50"/>
        <end position="60"/>
    </location>
</feature>
<feature type="compositionally biased region" description="Basic and acidic residues" evidence="1">
    <location>
        <begin position="61"/>
        <end position="71"/>
    </location>
</feature>
<feature type="signal peptide" evidence="2">
    <location>
        <begin position="1"/>
        <end position="38"/>
    </location>
</feature>
<feature type="chain" id="PRO_5041276905" description="Late embryogeneis abundant protein" evidence="2">
    <location>
        <begin position="39"/>
        <end position="107"/>
    </location>
</feature>
<comment type="caution">
    <text evidence="3">The sequence shown here is derived from an EMBL/GenBank/DDBJ whole genome shotgun (WGS) entry which is preliminary data.</text>
</comment>
<organism evidence="3 4">
    <name type="scientific">Neisseria macacae ATCC 33926</name>
    <dbReference type="NCBI Taxonomy" id="997348"/>
    <lineage>
        <taxon>Bacteria</taxon>
        <taxon>Pseudomonadati</taxon>
        <taxon>Pseudomonadota</taxon>
        <taxon>Betaproteobacteria</taxon>
        <taxon>Neisseriales</taxon>
        <taxon>Neisseriaceae</taxon>
        <taxon>Neisseria</taxon>
    </lineage>
</organism>
<evidence type="ECO:0000256" key="1">
    <source>
        <dbReference type="SAM" id="MobiDB-lite"/>
    </source>
</evidence>
<dbReference type="AlphaFoldDB" id="A0AA36UKX6"/>
<proteinExistence type="predicted"/>